<sequence>MDHGTAQYDTVLVLLSVFVSVSASYTAFDLADRMLETSSKVKRHALLLLTSFLFGLGVWSMHFIGMFSRAIPAPVSYDIPLLFVSVLLPISATFVALRLVAKSHDGRASYIFGGLFTGLAVISMHYISLAAMQMPAGLRFKPQFAIASVALALGISYVSLHLALLLRSQPNDHSVQRIKLIGAALLGLALSGMHYVAMAGVDITPAESVSLSDGSSVRRRRRDNGMTGAVAVGGRLGEWRSSQIGESRLPDSIRGGSALAIEGRL</sequence>
<keyword evidence="1" id="KW-0812">Transmembrane</keyword>
<proteinExistence type="predicted"/>
<accession>A0A7X0VDE8</accession>
<feature type="transmembrane region" description="Helical" evidence="1">
    <location>
        <begin position="6"/>
        <end position="25"/>
    </location>
</feature>
<evidence type="ECO:0000259" key="2">
    <source>
        <dbReference type="PROSITE" id="PS50924"/>
    </source>
</evidence>
<keyword evidence="1" id="KW-1133">Transmembrane helix</keyword>
<dbReference type="PROSITE" id="PS50924">
    <property type="entry name" value="MHYT"/>
    <property type="match status" value="1"/>
</dbReference>
<name>A0A7X0VDE8_9BACL</name>
<feature type="transmembrane region" description="Helical" evidence="1">
    <location>
        <begin position="79"/>
        <end position="101"/>
    </location>
</feature>
<feature type="transmembrane region" description="Helical" evidence="1">
    <location>
        <begin position="178"/>
        <end position="197"/>
    </location>
</feature>
<keyword evidence="1" id="KW-0472">Membrane</keyword>
<feature type="transmembrane region" description="Helical" evidence="1">
    <location>
        <begin position="108"/>
        <end position="132"/>
    </location>
</feature>
<dbReference type="PANTHER" id="PTHR35152:SF1">
    <property type="entry name" value="DOMAIN SIGNALLING PROTEIN, PUTATIVE (AFU_ORTHOLOGUE AFUA_5G11310)-RELATED"/>
    <property type="match status" value="1"/>
</dbReference>
<feature type="transmembrane region" description="Helical" evidence="1">
    <location>
        <begin position="144"/>
        <end position="166"/>
    </location>
</feature>
<feature type="domain" description="MHYT" evidence="2">
    <location>
        <begin position="8"/>
        <end position="204"/>
    </location>
</feature>
<dbReference type="Pfam" id="PF03707">
    <property type="entry name" value="MHYT"/>
    <property type="match status" value="2"/>
</dbReference>
<dbReference type="AlphaFoldDB" id="A0A7X0VDE8"/>
<dbReference type="EMBL" id="JACJVP010000001">
    <property type="protein sequence ID" value="MBB6669143.1"/>
    <property type="molecule type" value="Genomic_DNA"/>
</dbReference>
<evidence type="ECO:0000313" key="3">
    <source>
        <dbReference type="EMBL" id="MBB6669143.1"/>
    </source>
</evidence>
<feature type="transmembrane region" description="Helical" evidence="1">
    <location>
        <begin position="46"/>
        <end position="67"/>
    </location>
</feature>
<dbReference type="InterPro" id="IPR005330">
    <property type="entry name" value="MHYT_dom"/>
</dbReference>
<dbReference type="PANTHER" id="PTHR35152">
    <property type="entry name" value="DOMAIN SIGNALLING PROTEIN, PUTATIVE (AFU_ORTHOLOGUE AFUA_5G11310)-RELATED"/>
    <property type="match status" value="1"/>
</dbReference>
<dbReference type="Proteomes" id="UP000547209">
    <property type="component" value="Unassembled WGS sequence"/>
</dbReference>
<organism evidence="3 4">
    <name type="scientific">Cohnella nanjingensis</name>
    <dbReference type="NCBI Taxonomy" id="1387779"/>
    <lineage>
        <taxon>Bacteria</taxon>
        <taxon>Bacillati</taxon>
        <taxon>Bacillota</taxon>
        <taxon>Bacilli</taxon>
        <taxon>Bacillales</taxon>
        <taxon>Paenibacillaceae</taxon>
        <taxon>Cohnella</taxon>
    </lineage>
</organism>
<gene>
    <name evidence="3" type="ORF">H7C19_00420</name>
</gene>
<comment type="caution">
    <text evidence="3">The sequence shown here is derived from an EMBL/GenBank/DDBJ whole genome shotgun (WGS) entry which is preliminary data.</text>
</comment>
<keyword evidence="4" id="KW-1185">Reference proteome</keyword>
<dbReference type="GO" id="GO:0016020">
    <property type="term" value="C:membrane"/>
    <property type="evidence" value="ECO:0007669"/>
    <property type="project" value="UniProtKB-UniRule"/>
</dbReference>
<evidence type="ECO:0000313" key="4">
    <source>
        <dbReference type="Proteomes" id="UP000547209"/>
    </source>
</evidence>
<evidence type="ECO:0000256" key="1">
    <source>
        <dbReference type="PROSITE-ProRule" id="PRU00244"/>
    </source>
</evidence>
<protein>
    <recommendedName>
        <fullName evidence="2">MHYT domain-containing protein</fullName>
    </recommendedName>
</protein>
<reference evidence="3 4" key="1">
    <citation type="submission" date="2020-08" db="EMBL/GenBank/DDBJ databases">
        <title>Cohnella phylogeny.</title>
        <authorList>
            <person name="Dunlap C."/>
        </authorList>
    </citation>
    <scope>NUCLEOTIDE SEQUENCE [LARGE SCALE GENOMIC DNA]</scope>
    <source>
        <strain evidence="3 4">DSM 28246</strain>
    </source>
</reference>
<dbReference type="RefSeq" id="WP_185140587.1">
    <property type="nucleotide sequence ID" value="NZ_JACJVP010000001.1"/>
</dbReference>